<evidence type="ECO:0000313" key="3">
    <source>
        <dbReference type="Proteomes" id="UP001152795"/>
    </source>
</evidence>
<sequence>MFTLMKSRFFGIGYKKRVCMCVFLGLVCLVLIAKEYLRVDFSDIQSVHRAFSGKSSRSNFDWDGWVERNRYRSIGDVYDICDSKSNDRVKVGKAILSYNPENRRIYATIAANITLADDLVRGTANIYASYRGRVLFNETFDVCRDLHVKGLKCPMRKGIASLILDSFKCILLKNYTIHFSNNLITGDKISVHEKKKFPSHIPSVG</sequence>
<evidence type="ECO:0000259" key="1">
    <source>
        <dbReference type="Pfam" id="PF02221"/>
    </source>
</evidence>
<feature type="domain" description="MD-2-related lipid-recognition" evidence="1">
    <location>
        <begin position="80"/>
        <end position="160"/>
    </location>
</feature>
<dbReference type="AlphaFoldDB" id="A0A7D9E173"/>
<proteinExistence type="predicted"/>
<protein>
    <recommendedName>
        <fullName evidence="1">MD-2-related lipid-recognition domain-containing protein</fullName>
    </recommendedName>
</protein>
<dbReference type="OrthoDB" id="5970827at2759"/>
<evidence type="ECO:0000313" key="2">
    <source>
        <dbReference type="EMBL" id="CAB3997593.1"/>
    </source>
</evidence>
<dbReference type="Pfam" id="PF02221">
    <property type="entry name" value="E1_DerP2_DerF2"/>
    <property type="match status" value="1"/>
</dbReference>
<reference evidence="2" key="1">
    <citation type="submission" date="2020-04" db="EMBL/GenBank/DDBJ databases">
        <authorList>
            <person name="Alioto T."/>
            <person name="Alioto T."/>
            <person name="Gomez Garrido J."/>
        </authorList>
    </citation>
    <scope>NUCLEOTIDE SEQUENCE</scope>
    <source>
        <strain evidence="2">A484AB</strain>
    </source>
</reference>
<name>A0A7D9E173_PARCT</name>
<organism evidence="2 3">
    <name type="scientific">Paramuricea clavata</name>
    <name type="common">Red gorgonian</name>
    <name type="synonym">Violescent sea-whip</name>
    <dbReference type="NCBI Taxonomy" id="317549"/>
    <lineage>
        <taxon>Eukaryota</taxon>
        <taxon>Metazoa</taxon>
        <taxon>Cnidaria</taxon>
        <taxon>Anthozoa</taxon>
        <taxon>Octocorallia</taxon>
        <taxon>Malacalcyonacea</taxon>
        <taxon>Plexauridae</taxon>
        <taxon>Paramuricea</taxon>
    </lineage>
</organism>
<dbReference type="Proteomes" id="UP001152795">
    <property type="component" value="Unassembled WGS sequence"/>
</dbReference>
<keyword evidence="3" id="KW-1185">Reference proteome</keyword>
<accession>A0A7D9E173</accession>
<comment type="caution">
    <text evidence="2">The sequence shown here is derived from an EMBL/GenBank/DDBJ whole genome shotgun (WGS) entry which is preliminary data.</text>
</comment>
<dbReference type="InterPro" id="IPR003172">
    <property type="entry name" value="ML_dom"/>
</dbReference>
<gene>
    <name evidence="2" type="ORF">PACLA_8A067363</name>
</gene>
<dbReference type="EMBL" id="CACRXK020003138">
    <property type="protein sequence ID" value="CAB3997593.1"/>
    <property type="molecule type" value="Genomic_DNA"/>
</dbReference>